<gene>
    <name evidence="6" type="ORF">WH50_08095</name>
</gene>
<proteinExistence type="predicted"/>
<evidence type="ECO:0000256" key="4">
    <source>
        <dbReference type="ARBA" id="ARBA00022691"/>
    </source>
</evidence>
<accession>A0ABX5M2J7</accession>
<dbReference type="InterPro" id="IPR019614">
    <property type="entry name" value="SAM-dep_methyl-trfase"/>
</dbReference>
<dbReference type="EMBL" id="LAPT01000033">
    <property type="protein sequence ID" value="PXF31806.1"/>
    <property type="molecule type" value="Genomic_DNA"/>
</dbReference>
<evidence type="ECO:0000313" key="6">
    <source>
        <dbReference type="EMBL" id="PXF31806.1"/>
    </source>
</evidence>
<sequence length="287" mass="32134">MYMNSQVWQALSGALGPLDEMQANFVSCELEEGGLYLNWLPPVVELYCEGVPLGEEVVLHLWSQLHVKGIQCLSVCMDGKPVRLLGESPKVWGCQGSAQAWAGKRYFSWSGEGLIDGWQMDDSLLLSVLMPDLPGRTWLNLEPLDSLFSSAALSAGALHVVNVTGERWVQDHLRDVHRFLGYRADRLSLVDQPMASCWSRLPKQLDIDGAVVRCHEMHGDVQRQAALALRRLEPVLVPEGILALWGADESLPLPNLKRLLKREGPDFVYVDHVQQQGDFVLVLRYEP</sequence>
<organism evidence="6 7">
    <name type="scientific">Pokkaliibacter plantistimulans</name>
    <dbReference type="NCBI Taxonomy" id="1635171"/>
    <lineage>
        <taxon>Bacteria</taxon>
        <taxon>Pseudomonadati</taxon>
        <taxon>Pseudomonadota</taxon>
        <taxon>Gammaproteobacteria</taxon>
        <taxon>Oceanospirillales</taxon>
        <taxon>Balneatrichaceae</taxon>
        <taxon>Pokkaliibacter</taxon>
    </lineage>
</organism>
<comment type="caution">
    <text evidence="6">The sequence shown here is derived from an EMBL/GenBank/DDBJ whole genome shotgun (WGS) entry which is preliminary data.</text>
</comment>
<name>A0ABX5M2J7_9GAMM</name>
<evidence type="ECO:0000259" key="5">
    <source>
        <dbReference type="Pfam" id="PF10672"/>
    </source>
</evidence>
<evidence type="ECO:0000313" key="7">
    <source>
        <dbReference type="Proteomes" id="UP000248090"/>
    </source>
</evidence>
<keyword evidence="3" id="KW-0808">Transferase</keyword>
<evidence type="ECO:0000256" key="1">
    <source>
        <dbReference type="ARBA" id="ARBA00022552"/>
    </source>
</evidence>
<keyword evidence="1" id="KW-0698">rRNA processing</keyword>
<evidence type="ECO:0000256" key="2">
    <source>
        <dbReference type="ARBA" id="ARBA00022603"/>
    </source>
</evidence>
<keyword evidence="4" id="KW-0949">S-adenosyl-L-methionine</keyword>
<keyword evidence="7" id="KW-1185">Reference proteome</keyword>
<dbReference type="Pfam" id="PF10672">
    <property type="entry name" value="Methyltrans_SAM"/>
    <property type="match status" value="1"/>
</dbReference>
<feature type="domain" description="S-adenosylmethionine-dependent methyltransferase" evidence="5">
    <location>
        <begin position="134"/>
        <end position="279"/>
    </location>
</feature>
<protein>
    <recommendedName>
        <fullName evidence="5">S-adenosylmethionine-dependent methyltransferase domain-containing protein</fullName>
    </recommendedName>
</protein>
<keyword evidence="2" id="KW-0489">Methyltransferase</keyword>
<reference evidence="6 7" key="1">
    <citation type="submission" date="2015-03" db="EMBL/GenBank/DDBJ databases">
        <authorList>
            <person name="Krishnan R."/>
            <person name="Midha S."/>
            <person name="Patil P.B."/>
            <person name="Rameshkumar N."/>
        </authorList>
    </citation>
    <scope>NUCLEOTIDE SEQUENCE [LARGE SCALE GENOMIC DNA]</scope>
    <source>
        <strain evidence="6 7">L1E11</strain>
    </source>
</reference>
<dbReference type="Proteomes" id="UP000248090">
    <property type="component" value="Unassembled WGS sequence"/>
</dbReference>
<evidence type="ECO:0000256" key="3">
    <source>
        <dbReference type="ARBA" id="ARBA00022679"/>
    </source>
</evidence>